<reference evidence="4 5" key="1">
    <citation type="journal article" date="2007" name="Proc. Natl. Acad. Sci. U.S.A.">
        <title>The tiny eukaryote Ostreococcus provides genomic insights into the paradox of plankton speciation.</title>
        <authorList>
            <person name="Palenik B."/>
            <person name="Grimwood J."/>
            <person name="Aerts A."/>
            <person name="Rouze P."/>
            <person name="Salamov A."/>
            <person name="Putnam N."/>
            <person name="Dupont C."/>
            <person name="Jorgensen R."/>
            <person name="Derelle E."/>
            <person name="Rombauts S."/>
            <person name="Zhou K."/>
            <person name="Otillar R."/>
            <person name="Merchant S.S."/>
            <person name="Podell S."/>
            <person name="Gaasterland T."/>
            <person name="Napoli C."/>
            <person name="Gendler K."/>
            <person name="Manuell A."/>
            <person name="Tai V."/>
            <person name="Vallon O."/>
            <person name="Piganeau G."/>
            <person name="Jancek S."/>
            <person name="Heijde M."/>
            <person name="Jabbari K."/>
            <person name="Bowler C."/>
            <person name="Lohr M."/>
            <person name="Robbens S."/>
            <person name="Werner G."/>
            <person name="Dubchak I."/>
            <person name="Pazour G.J."/>
            <person name="Ren Q."/>
            <person name="Paulsen I."/>
            <person name="Delwiche C."/>
            <person name="Schmutz J."/>
            <person name="Rokhsar D."/>
            <person name="Van de Peer Y."/>
            <person name="Moreau H."/>
            <person name="Grigoriev I.V."/>
        </authorList>
    </citation>
    <scope>NUCLEOTIDE SEQUENCE [LARGE SCALE GENOMIC DNA]</scope>
    <source>
        <strain evidence="4 5">CCE9901</strain>
    </source>
</reference>
<organism evidence="4 5">
    <name type="scientific">Ostreococcus lucimarinus (strain CCE9901)</name>
    <dbReference type="NCBI Taxonomy" id="436017"/>
    <lineage>
        <taxon>Eukaryota</taxon>
        <taxon>Viridiplantae</taxon>
        <taxon>Chlorophyta</taxon>
        <taxon>Mamiellophyceae</taxon>
        <taxon>Mamiellales</taxon>
        <taxon>Bathycoccaceae</taxon>
        <taxon>Ostreococcus</taxon>
    </lineage>
</organism>
<dbReference type="Gramene" id="ABO95278">
    <property type="protein sequence ID" value="ABO95278"/>
    <property type="gene ID" value="OSTLU_14671"/>
</dbReference>
<feature type="coiled-coil region" evidence="1">
    <location>
        <begin position="399"/>
        <end position="426"/>
    </location>
</feature>
<evidence type="ECO:0000313" key="4">
    <source>
        <dbReference type="EMBL" id="ABO95278.1"/>
    </source>
</evidence>
<sequence>MRRRRLARACALAVACALMVRSSRADAPRAHAFAIGGDANDTALALPKTVARVRFVEIEMKLMSASADYVLGVFPEDTSSYCEGSSVKASWRRFARAIDGAGRLRDVVVAEATHEGTDVSRIAEVKALSKPTDRHGMRARARKAGCGFIALAISNEMHMFEGDATDGAALANWLVKYVPENRFEEVEEVRSRHEVLEFVERNETVVRAILLEEVPWLKVLAKSFDGKVAYARASSLVGSRYIMGLPFHEAGVAGLLFVPKMESIEDDDHAKRVEVRLIRRQNETLNYYEIAETLIEAERELGYAAMMESTIDVVCANAVWELAANSIHPEYAQAVEGQEEQAYELMPPPSAWEFIKADLLDLLDGHGKGDKTLVPEQWLCGLAGLTAAHRDMANEYTEAAGSLEELETLQKENLALRQRNAMLEREVAQCDSSSPKAPRGSARLPKSKPAGWTFDAKQKKPPQPPKPTPPIPEDNVMEDANEDADKEDEDLLGEEGTSANPSVRDEL</sequence>
<evidence type="ECO:0000256" key="2">
    <source>
        <dbReference type="SAM" id="MobiDB-lite"/>
    </source>
</evidence>
<feature type="compositionally biased region" description="Pro residues" evidence="2">
    <location>
        <begin position="461"/>
        <end position="472"/>
    </location>
</feature>
<feature type="signal peptide" evidence="3">
    <location>
        <begin position="1"/>
        <end position="25"/>
    </location>
</feature>
<dbReference type="GeneID" id="5000584"/>
<dbReference type="KEGG" id="olu:OSTLU_14671"/>
<dbReference type="HOGENOM" id="CLU_537928_0_0_1"/>
<protein>
    <submittedName>
        <fullName evidence="4">Uncharacterized protein</fullName>
    </submittedName>
</protein>
<accession>A4RUM6</accession>
<proteinExistence type="predicted"/>
<keyword evidence="1" id="KW-0175">Coiled coil</keyword>
<keyword evidence="5" id="KW-1185">Reference proteome</keyword>
<dbReference type="AlphaFoldDB" id="A4RUM6"/>
<feature type="region of interest" description="Disordered" evidence="2">
    <location>
        <begin position="426"/>
        <end position="507"/>
    </location>
</feature>
<name>A4RUM6_OSTLU</name>
<dbReference type="Proteomes" id="UP000001568">
    <property type="component" value="Chromosome 3"/>
</dbReference>
<evidence type="ECO:0000313" key="5">
    <source>
        <dbReference type="Proteomes" id="UP000001568"/>
    </source>
</evidence>
<evidence type="ECO:0000256" key="3">
    <source>
        <dbReference type="SAM" id="SignalP"/>
    </source>
</evidence>
<evidence type="ECO:0000256" key="1">
    <source>
        <dbReference type="SAM" id="Coils"/>
    </source>
</evidence>
<keyword evidence="3" id="KW-0732">Signal</keyword>
<dbReference type="EMBL" id="CP000583">
    <property type="protein sequence ID" value="ABO95278.1"/>
    <property type="molecule type" value="Genomic_DNA"/>
</dbReference>
<feature type="chain" id="PRO_5002672911" evidence="3">
    <location>
        <begin position="26"/>
        <end position="507"/>
    </location>
</feature>
<gene>
    <name evidence="4" type="ORF">OSTLU_14671</name>
</gene>
<dbReference type="OrthoDB" id="10445327at2759"/>
<dbReference type="RefSeq" id="XP_001416985.1">
    <property type="nucleotide sequence ID" value="XM_001416948.1"/>
</dbReference>
<feature type="compositionally biased region" description="Acidic residues" evidence="2">
    <location>
        <begin position="475"/>
        <end position="493"/>
    </location>
</feature>